<gene>
    <name evidence="1" type="ORF">L6164_005834</name>
</gene>
<sequence length="70" mass="7824">MAKSSSKLVLLFALLIVTTYLQMKTEARRVVTLRCNTDQDCDAQFPSCQGHNKCIYHICVCDGQLLSAKT</sequence>
<dbReference type="EMBL" id="CM039428">
    <property type="protein sequence ID" value="KAI4351465.1"/>
    <property type="molecule type" value="Genomic_DNA"/>
</dbReference>
<keyword evidence="2" id="KW-1185">Reference proteome</keyword>
<evidence type="ECO:0000313" key="1">
    <source>
        <dbReference type="EMBL" id="KAI4351465.1"/>
    </source>
</evidence>
<proteinExistence type="predicted"/>
<protein>
    <submittedName>
        <fullName evidence="1">Uncharacterized protein</fullName>
    </submittedName>
</protein>
<reference evidence="1 2" key="1">
    <citation type="journal article" date="2022" name="DNA Res.">
        <title>Chromosomal-level genome assembly of the orchid tree Bauhinia variegata (Leguminosae; Cercidoideae) supports the allotetraploid origin hypothesis of Bauhinia.</title>
        <authorList>
            <person name="Zhong Y."/>
            <person name="Chen Y."/>
            <person name="Zheng D."/>
            <person name="Pang J."/>
            <person name="Liu Y."/>
            <person name="Luo S."/>
            <person name="Meng S."/>
            <person name="Qian L."/>
            <person name="Wei D."/>
            <person name="Dai S."/>
            <person name="Zhou R."/>
        </authorList>
    </citation>
    <scope>NUCLEOTIDE SEQUENCE [LARGE SCALE GENOMIC DNA]</scope>
    <source>
        <strain evidence="1">BV-YZ2020</strain>
    </source>
</reference>
<organism evidence="1 2">
    <name type="scientific">Bauhinia variegata</name>
    <name type="common">Purple orchid tree</name>
    <name type="synonym">Phanera variegata</name>
    <dbReference type="NCBI Taxonomy" id="167791"/>
    <lineage>
        <taxon>Eukaryota</taxon>
        <taxon>Viridiplantae</taxon>
        <taxon>Streptophyta</taxon>
        <taxon>Embryophyta</taxon>
        <taxon>Tracheophyta</taxon>
        <taxon>Spermatophyta</taxon>
        <taxon>Magnoliopsida</taxon>
        <taxon>eudicotyledons</taxon>
        <taxon>Gunneridae</taxon>
        <taxon>Pentapetalae</taxon>
        <taxon>rosids</taxon>
        <taxon>fabids</taxon>
        <taxon>Fabales</taxon>
        <taxon>Fabaceae</taxon>
        <taxon>Cercidoideae</taxon>
        <taxon>Cercideae</taxon>
        <taxon>Bauhiniinae</taxon>
        <taxon>Bauhinia</taxon>
    </lineage>
</organism>
<name>A0ACB9PT04_BAUVA</name>
<comment type="caution">
    <text evidence="1">The sequence shown here is derived from an EMBL/GenBank/DDBJ whole genome shotgun (WGS) entry which is preliminary data.</text>
</comment>
<dbReference type="Proteomes" id="UP000828941">
    <property type="component" value="Chromosome 3"/>
</dbReference>
<accession>A0ACB9PT04</accession>
<evidence type="ECO:0000313" key="2">
    <source>
        <dbReference type="Proteomes" id="UP000828941"/>
    </source>
</evidence>